<protein>
    <recommendedName>
        <fullName evidence="3">Winged helix DNA-binding domain-containing protein</fullName>
    </recommendedName>
</protein>
<keyword evidence="2" id="KW-1185">Reference proteome</keyword>
<organism evidence="1 2">
    <name type="scientific">Streptomyces showdoensis</name>
    <dbReference type="NCBI Taxonomy" id="68268"/>
    <lineage>
        <taxon>Bacteria</taxon>
        <taxon>Bacillati</taxon>
        <taxon>Actinomycetota</taxon>
        <taxon>Actinomycetes</taxon>
        <taxon>Kitasatosporales</taxon>
        <taxon>Streptomycetaceae</taxon>
        <taxon>Streptomyces</taxon>
    </lineage>
</organism>
<name>A0A2P2GCN7_STREW</name>
<dbReference type="OrthoDB" id="9148135at2"/>
<dbReference type="RefSeq" id="WP_046912257.1">
    <property type="nucleotide sequence ID" value="NZ_BAAAXG010000006.1"/>
</dbReference>
<comment type="caution">
    <text evidence="1">The sequence shown here is derived from an EMBL/GenBank/DDBJ whole genome shotgun (WGS) entry which is preliminary data.</text>
</comment>
<reference evidence="1 2" key="1">
    <citation type="submission" date="2015-05" db="EMBL/GenBank/DDBJ databases">
        <title>Draft Genome assembly of Streptomyces showdoensis.</title>
        <authorList>
            <person name="Thapa K.K."/>
            <person name="Metsa-Ketela M."/>
        </authorList>
    </citation>
    <scope>NUCLEOTIDE SEQUENCE [LARGE SCALE GENOMIC DNA]</scope>
    <source>
        <strain evidence="1 2">ATCC 15227</strain>
    </source>
</reference>
<dbReference type="EMBL" id="LAQS01000105">
    <property type="protein sequence ID" value="KKZ69226.1"/>
    <property type="molecule type" value="Genomic_DNA"/>
</dbReference>
<sequence>MKITARELNRASLGRQLLLERAPLGVAEGVRRVVALQAQHAGSPYLALWNRLAGLDPAEVDAVFARREVVKATLMRITLHAVHAGDYRMFREALQQTLYGSRLGFRFAETGLTPADGEELVPGLLAFAEQPRTVAELRGWLEERVGPERAEGACWGLRAYAPLHHHPTGGPWSFGPRPSYVASGGAPVTGREASPEALRGLVLRYVAGFGPGSVADVAQFAMVRRAPVRRALKELDGELERLEGPDGTELFDLPGAPRPAGDTPAPPRLMAMWDSVLLAYADRGRVIPPEYRRAVIRVNGDVLPTLLVDGYVAGVWRPVEGGIEATAFHELPEAAWEGLAEEARALHALLAARDPGLYRRYANWWAKLPEGRVRVLPG</sequence>
<gene>
    <name evidence="1" type="ORF">VO63_35365</name>
</gene>
<accession>A0A2P2GCN7</accession>
<dbReference type="InterPro" id="IPR009351">
    <property type="entry name" value="AlkZ-like"/>
</dbReference>
<dbReference type="AlphaFoldDB" id="A0A2P2GCN7"/>
<dbReference type="PANTHER" id="PTHR38479:SF2">
    <property type="entry name" value="WINGED HELIX DNA-BINDING DOMAIN-CONTAINING PROTEIN"/>
    <property type="match status" value="1"/>
</dbReference>
<evidence type="ECO:0000313" key="1">
    <source>
        <dbReference type="EMBL" id="KKZ69226.1"/>
    </source>
</evidence>
<proteinExistence type="predicted"/>
<dbReference type="Pfam" id="PF06224">
    <property type="entry name" value="AlkZ-like"/>
    <property type="match status" value="1"/>
</dbReference>
<evidence type="ECO:0008006" key="3">
    <source>
        <dbReference type="Google" id="ProtNLM"/>
    </source>
</evidence>
<evidence type="ECO:0000313" key="2">
    <source>
        <dbReference type="Proteomes" id="UP000265325"/>
    </source>
</evidence>
<dbReference type="Proteomes" id="UP000265325">
    <property type="component" value="Unassembled WGS sequence"/>
</dbReference>
<dbReference type="PANTHER" id="PTHR38479">
    <property type="entry name" value="LMO0824 PROTEIN"/>
    <property type="match status" value="1"/>
</dbReference>